<keyword evidence="3 7" id="KW-0418">Kinase</keyword>
<feature type="transmembrane region" description="Helical" evidence="5">
    <location>
        <begin position="216"/>
        <end position="237"/>
    </location>
</feature>
<dbReference type="GO" id="GO:0034727">
    <property type="term" value="P:piecemeal microautophagy of the nucleus"/>
    <property type="evidence" value="ECO:0007669"/>
    <property type="project" value="TreeGrafter"/>
</dbReference>
<feature type="domain" description="Protein kinase" evidence="6">
    <location>
        <begin position="257"/>
        <end position="527"/>
    </location>
</feature>
<keyword evidence="1" id="KW-0808">Transferase</keyword>
<dbReference type="InterPro" id="IPR045269">
    <property type="entry name" value="Atg1-like"/>
</dbReference>
<feature type="transmembrane region" description="Helical" evidence="5">
    <location>
        <begin position="183"/>
        <end position="209"/>
    </location>
</feature>
<dbReference type="GO" id="GO:0042594">
    <property type="term" value="P:response to starvation"/>
    <property type="evidence" value="ECO:0007669"/>
    <property type="project" value="TreeGrafter"/>
</dbReference>
<dbReference type="GO" id="GO:0000045">
    <property type="term" value="P:autophagosome assembly"/>
    <property type="evidence" value="ECO:0007669"/>
    <property type="project" value="TreeGrafter"/>
</dbReference>
<gene>
    <name evidence="7" type="ORF">PFFCH_02344</name>
</gene>
<dbReference type="GO" id="GO:0005524">
    <property type="term" value="F:ATP binding"/>
    <property type="evidence" value="ECO:0007669"/>
    <property type="project" value="UniProtKB-KW"/>
</dbReference>
<evidence type="ECO:0000256" key="5">
    <source>
        <dbReference type="SAM" id="Phobius"/>
    </source>
</evidence>
<dbReference type="AlphaFoldDB" id="A0A024VPK9"/>
<dbReference type="SMART" id="SM00220">
    <property type="entry name" value="S_TKc"/>
    <property type="match status" value="1"/>
</dbReference>
<reference evidence="7 8" key="2">
    <citation type="submission" date="2013-02" db="EMBL/GenBank/DDBJ databases">
        <title>The Genome Sequence of Plasmodium falciparum FCH/4.</title>
        <authorList>
            <consortium name="The Broad Institute Genome Sequencing Platform"/>
            <consortium name="The Broad Institute Genome Sequencing Center for Infectious Disease"/>
            <person name="Neafsey D."/>
            <person name="Cheeseman I."/>
            <person name="Volkman S."/>
            <person name="Adams J."/>
            <person name="Walker B."/>
            <person name="Young S.K."/>
            <person name="Zeng Q."/>
            <person name="Gargeya S."/>
            <person name="Fitzgerald M."/>
            <person name="Haas B."/>
            <person name="Abouelleil A."/>
            <person name="Alvarado L."/>
            <person name="Arachchi H.M."/>
            <person name="Berlin A.M."/>
            <person name="Chapman S.B."/>
            <person name="Dewar J."/>
            <person name="Goldberg J."/>
            <person name="Griggs A."/>
            <person name="Gujja S."/>
            <person name="Hansen M."/>
            <person name="Howarth C."/>
            <person name="Imamovic A."/>
            <person name="Larimer J."/>
            <person name="McCowan C."/>
            <person name="Murphy C."/>
            <person name="Neiman D."/>
            <person name="Pearson M."/>
            <person name="Priest M."/>
            <person name="Roberts A."/>
            <person name="Saif S."/>
            <person name="Shea T."/>
            <person name="Sisk P."/>
            <person name="Sykes S."/>
            <person name="Wortman J."/>
            <person name="Nusbaum C."/>
            <person name="Birren B."/>
        </authorList>
    </citation>
    <scope>NUCLEOTIDE SEQUENCE [LARGE SCALE GENOMIC DNA]</scope>
    <source>
        <strain evidence="7 8">FCH/4</strain>
    </source>
</reference>
<evidence type="ECO:0000313" key="8">
    <source>
        <dbReference type="Proteomes" id="UP000030656"/>
    </source>
</evidence>
<evidence type="ECO:0000256" key="4">
    <source>
        <dbReference type="ARBA" id="ARBA00022840"/>
    </source>
</evidence>
<sequence length="540" mass="63805">MDVIENDIFYRDSQRNAVLFFIFSLFCNFIKIILFVFNIWVFCFSTLVTILFMFFGYFGVISDKPLNIHVSIYISTIYVDIILNMLITIFSFYKVYLISVNKITFFEDNIVNRYFFYCLTSVNIFFCFISTVLNIFCIYYTERFKTFLRLSSKDDEKNKISFRLNSLRYPQGNSMNEYTNENLFIYFFFFVFLMVCIYLFCFLLFHLFVVNTRMRILCNLLIVICEYMFPFYSFILFKFVKMLSLLLPSILSCEKKYQVYKNYGYKFETVLDLMTSDSEIHLIRSIESDEIYISKVYDIYGINEDDLNKYMNELYIMNKLRNCENIVNIIDYIKENDTLSFILEFCNQGDLHSDILRKKLNNEIYTESEIFNILHQILNGLNIIHQNGIIHGDLKSTNIFIKDNKIKIGDFGISSEQSSNNNLGTLNCLSYESIKFKKTNKLSDLFQVGCILYELATLSSPFCATNINDMISLFEDKNYKSYIIKNISSIYSQKLVNVISKLLSLNTLERLEVITNYNLETTQHVHLENANKIISCITVQ</sequence>
<name>A0A024VPK9_PLAFA</name>
<dbReference type="GO" id="GO:0005776">
    <property type="term" value="C:autophagosome"/>
    <property type="evidence" value="ECO:0007669"/>
    <property type="project" value="TreeGrafter"/>
</dbReference>
<dbReference type="PROSITE" id="PS00108">
    <property type="entry name" value="PROTEIN_KINASE_ST"/>
    <property type="match status" value="1"/>
</dbReference>
<keyword evidence="4" id="KW-0067">ATP-binding</keyword>
<proteinExistence type="predicted"/>
<dbReference type="PANTHER" id="PTHR24348">
    <property type="entry name" value="SERINE/THREONINE-PROTEIN KINASE UNC-51-RELATED"/>
    <property type="match status" value="1"/>
</dbReference>
<keyword evidence="5" id="KW-0472">Membrane</keyword>
<evidence type="ECO:0000256" key="3">
    <source>
        <dbReference type="ARBA" id="ARBA00022777"/>
    </source>
</evidence>
<dbReference type="InterPro" id="IPR011009">
    <property type="entry name" value="Kinase-like_dom_sf"/>
</dbReference>
<keyword evidence="7" id="KW-0723">Serine/threonine-protein kinase</keyword>
<dbReference type="InterPro" id="IPR000719">
    <property type="entry name" value="Prot_kinase_dom"/>
</dbReference>
<feature type="transmembrane region" description="Helical" evidence="5">
    <location>
        <begin position="39"/>
        <end position="60"/>
    </location>
</feature>
<evidence type="ECO:0000256" key="1">
    <source>
        <dbReference type="ARBA" id="ARBA00022679"/>
    </source>
</evidence>
<dbReference type="GO" id="GO:0010506">
    <property type="term" value="P:regulation of autophagy"/>
    <property type="evidence" value="ECO:0007669"/>
    <property type="project" value="InterPro"/>
</dbReference>
<dbReference type="GO" id="GO:0000422">
    <property type="term" value="P:autophagy of mitochondrion"/>
    <property type="evidence" value="ECO:0007669"/>
    <property type="project" value="TreeGrafter"/>
</dbReference>
<feature type="transmembrane region" description="Helical" evidence="5">
    <location>
        <begin position="72"/>
        <end position="93"/>
    </location>
</feature>
<keyword evidence="5" id="KW-1133">Transmembrane helix</keyword>
<dbReference type="Pfam" id="PF00069">
    <property type="entry name" value="Pkinase"/>
    <property type="match status" value="1"/>
</dbReference>
<dbReference type="EMBL" id="KI927929">
    <property type="protein sequence ID" value="ETW30228.1"/>
    <property type="molecule type" value="Genomic_DNA"/>
</dbReference>
<evidence type="ECO:0000259" key="6">
    <source>
        <dbReference type="PROSITE" id="PS50011"/>
    </source>
</evidence>
<dbReference type="GO" id="GO:0061709">
    <property type="term" value="P:reticulophagy"/>
    <property type="evidence" value="ECO:0007669"/>
    <property type="project" value="TreeGrafter"/>
</dbReference>
<keyword evidence="2" id="KW-0547">Nucleotide-binding</keyword>
<evidence type="ECO:0000256" key="2">
    <source>
        <dbReference type="ARBA" id="ARBA00022741"/>
    </source>
</evidence>
<dbReference type="GO" id="GO:0034045">
    <property type="term" value="C:phagophore assembly site membrane"/>
    <property type="evidence" value="ECO:0007669"/>
    <property type="project" value="TreeGrafter"/>
</dbReference>
<dbReference type="GO" id="GO:0004674">
    <property type="term" value="F:protein serine/threonine kinase activity"/>
    <property type="evidence" value="ECO:0007669"/>
    <property type="project" value="UniProtKB-KW"/>
</dbReference>
<dbReference type="GO" id="GO:0005829">
    <property type="term" value="C:cytosol"/>
    <property type="evidence" value="ECO:0007669"/>
    <property type="project" value="TreeGrafter"/>
</dbReference>
<dbReference type="PANTHER" id="PTHR24348:SF22">
    <property type="entry name" value="NON-SPECIFIC SERINE_THREONINE PROTEIN KINASE"/>
    <property type="match status" value="1"/>
</dbReference>
<dbReference type="OrthoDB" id="248923at2759"/>
<dbReference type="Gene3D" id="1.10.510.10">
    <property type="entry name" value="Transferase(Phosphotransferase) domain 1"/>
    <property type="match status" value="1"/>
</dbReference>
<evidence type="ECO:0000313" key="7">
    <source>
        <dbReference type="EMBL" id="ETW30228.1"/>
    </source>
</evidence>
<organism evidence="7 8">
    <name type="scientific">Plasmodium falciparum FCH/4</name>
    <dbReference type="NCBI Taxonomy" id="1036724"/>
    <lineage>
        <taxon>Eukaryota</taxon>
        <taxon>Sar</taxon>
        <taxon>Alveolata</taxon>
        <taxon>Apicomplexa</taxon>
        <taxon>Aconoidasida</taxon>
        <taxon>Haemosporida</taxon>
        <taxon>Plasmodiidae</taxon>
        <taxon>Plasmodium</taxon>
        <taxon>Plasmodium (Laverania)</taxon>
    </lineage>
</organism>
<dbReference type="FunFam" id="1.10.510.10:FF:000838">
    <property type="entry name" value="NIMA related kinase 3"/>
    <property type="match status" value="1"/>
</dbReference>
<dbReference type="Proteomes" id="UP000030656">
    <property type="component" value="Unassembled WGS sequence"/>
</dbReference>
<dbReference type="PROSITE" id="PS50011">
    <property type="entry name" value="PROTEIN_KINASE_DOM"/>
    <property type="match status" value="1"/>
</dbReference>
<feature type="transmembrane region" description="Helical" evidence="5">
    <location>
        <begin position="114"/>
        <end position="141"/>
    </location>
</feature>
<protein>
    <submittedName>
        <fullName evidence="7">Serine/threonine protein kinase</fullName>
    </submittedName>
</protein>
<reference evidence="7 8" key="1">
    <citation type="submission" date="2013-02" db="EMBL/GenBank/DDBJ databases">
        <title>The Genome Annotation of Plasmodium falciparum FCH/4.</title>
        <authorList>
            <consortium name="The Broad Institute Genome Sequencing Platform"/>
            <consortium name="The Broad Institute Genome Sequencing Center for Infectious Disease"/>
            <person name="Neafsey D."/>
            <person name="Hoffman S."/>
            <person name="Volkman S."/>
            <person name="Rosenthal P."/>
            <person name="Walker B."/>
            <person name="Young S.K."/>
            <person name="Zeng Q."/>
            <person name="Gargeya S."/>
            <person name="Fitzgerald M."/>
            <person name="Haas B."/>
            <person name="Abouelleil A."/>
            <person name="Allen A.W."/>
            <person name="Alvarado L."/>
            <person name="Arachchi H.M."/>
            <person name="Berlin A.M."/>
            <person name="Chapman S.B."/>
            <person name="Gainer-Dewar J."/>
            <person name="Goldberg J."/>
            <person name="Griggs A."/>
            <person name="Gujja S."/>
            <person name="Hansen M."/>
            <person name="Howarth C."/>
            <person name="Imamovic A."/>
            <person name="Ireland A."/>
            <person name="Larimer J."/>
            <person name="McCowan C."/>
            <person name="Murphy C."/>
            <person name="Pearson M."/>
            <person name="Poon T.W."/>
            <person name="Priest M."/>
            <person name="Roberts A."/>
            <person name="Saif S."/>
            <person name="Shea T."/>
            <person name="Sisk P."/>
            <person name="Sykes S."/>
            <person name="Wortman J."/>
            <person name="Nusbaum C."/>
            <person name="Birren B."/>
        </authorList>
    </citation>
    <scope>NUCLEOTIDE SEQUENCE [LARGE SCALE GENOMIC DNA]</scope>
    <source>
        <strain evidence="7 8">FCH/4</strain>
    </source>
</reference>
<dbReference type="InterPro" id="IPR008271">
    <property type="entry name" value="Ser/Thr_kinase_AS"/>
</dbReference>
<feature type="transmembrane region" description="Helical" evidence="5">
    <location>
        <begin position="17"/>
        <end position="34"/>
    </location>
</feature>
<dbReference type="SUPFAM" id="SSF56112">
    <property type="entry name" value="Protein kinase-like (PK-like)"/>
    <property type="match status" value="1"/>
</dbReference>
<accession>A0A024VPK9</accession>
<keyword evidence="5" id="KW-0812">Transmembrane</keyword>